<reference evidence="2" key="1">
    <citation type="submission" date="2015-03" db="EMBL/GenBank/DDBJ databases">
        <title>A transcriptome of Araucaria cunninghamii, an australian fine timber species.</title>
        <authorList>
            <person name="Jing Yi C.J.Y."/>
            <person name="Yin San L.Y.S."/>
            <person name="Abdul Karim S.S."/>
            <person name="Wan Azmi N.N."/>
            <person name="Hercus R.R."/>
            <person name="Croft L.L."/>
        </authorList>
    </citation>
    <scope>NUCLEOTIDE SEQUENCE</scope>
    <source>
        <strain evidence="2">MI0301</strain>
        <tissue evidence="2">Leaf</tissue>
    </source>
</reference>
<evidence type="ECO:0000256" key="1">
    <source>
        <dbReference type="SAM" id="MobiDB-lite"/>
    </source>
</evidence>
<feature type="region of interest" description="Disordered" evidence="1">
    <location>
        <begin position="56"/>
        <end position="158"/>
    </location>
</feature>
<dbReference type="EMBL" id="GCKF01040670">
    <property type="protein sequence ID" value="JAG95400.1"/>
    <property type="molecule type" value="Transcribed_RNA"/>
</dbReference>
<dbReference type="EMBL" id="GCKF01040669">
    <property type="protein sequence ID" value="JAG95401.1"/>
    <property type="molecule type" value="Transcribed_RNA"/>
</dbReference>
<dbReference type="EMBL" id="GCKF01040668">
    <property type="protein sequence ID" value="JAG95402.1"/>
    <property type="molecule type" value="Transcribed_RNA"/>
</dbReference>
<feature type="compositionally biased region" description="Low complexity" evidence="1">
    <location>
        <begin position="88"/>
        <end position="128"/>
    </location>
</feature>
<dbReference type="AlphaFoldDB" id="A0A0D6QUY3"/>
<accession>A0A0D6QUY3</accession>
<protein>
    <recommendedName>
        <fullName evidence="3">LIM interaction domain-containing protein</fullName>
    </recommendedName>
</protein>
<feature type="compositionally biased region" description="Polar residues" evidence="1">
    <location>
        <begin position="73"/>
        <end position="87"/>
    </location>
</feature>
<proteinExistence type="predicted"/>
<evidence type="ECO:0000313" key="2">
    <source>
        <dbReference type="EMBL" id="JAG95402.1"/>
    </source>
</evidence>
<sequence>MNQVLNSAANSGPSVGASSLVTDANSALSGGAQLQRSASTNTDSFMRLPASPMSFSSGNISMSGSSVMDGSSLAQQSGSSITRLESNQDQTSQQQQLQQRQQQGVSTPTSQQKMQQTPQQQVASQQGQVPGTGPQLAGQQMLGQQSSGSCQQLGQQQLGQRLPSQGLISPKLEKNDLLMQPTQVLKSVKQEEGLQQQGVQQIMQRPDNMLGRSENMLAAAQFQRQESMQRNSPQFHAMLQQRLMHQQQQQQQQHQQLLHSLPQHLQRAHLHQHQQQLRHHMQQHIQPPSLTKQPAMESGSCARRLMQYIYHQRHRQPENSITFWRDFVAEYFAPHAKKRWCLSMYGNVGHHTLGVFPQAAMDVWQCEICKSKPGRGFETTVEVLPRLCKIKFDSGVVDELLFVDMPQEYRLHSGLMVLEYGKAIQESVYEQLRVVRNGQLRIIFTPDLKILSWEFCARSHEELLPRRLVAPQVNQLAMVAQKYQTAAAQSGSSGLSAQDLQSNCNMFVATGRQLARNLELQSLNDLGFSKRYVRCLQISEVVNSMKDLIDFSRENNMGPIESLNNFPRQTVASKLQSQQMQQGDPMPNIQGATSDQTNMKMNSMHANMNNQMNNHLNGTVNNSSQNATALSNYHNILCQNSMPTSQNTLQQEASCSYGGPSQTPSCNSLQSPSHSISFQGALSSMPLQNTSLIGLSNPIKQNSVGANLLQQTHPQSSQVNQQLTQQMVQQLLQEMMNNGGTPPQALVGQGSNGNVVGNMLNGLTGSGGPGIGSNAVRSAGMIGNGLGYGNNNMSNIAGNLGSGLGGVGNLIPGRSNSFRNLGNNSMPVGNIGSSGFGGGRLNLGAVPQQQNLHLQDVVQDLPHEFTDNGMSNNMAANGDAGDMQFSWKSY</sequence>
<feature type="compositionally biased region" description="Low complexity" evidence="1">
    <location>
        <begin position="135"/>
        <end position="158"/>
    </location>
</feature>
<dbReference type="PANTHER" id="PTHR10378">
    <property type="entry name" value="LIM DOMAIN-BINDING PROTEIN"/>
    <property type="match status" value="1"/>
</dbReference>
<evidence type="ECO:0008006" key="3">
    <source>
        <dbReference type="Google" id="ProtNLM"/>
    </source>
</evidence>
<dbReference type="Pfam" id="PF01803">
    <property type="entry name" value="LIM_bind"/>
    <property type="match status" value="1"/>
</dbReference>
<feature type="compositionally biased region" description="Low complexity" evidence="1">
    <location>
        <begin position="56"/>
        <end position="72"/>
    </location>
</feature>
<name>A0A0D6QUY3_ARACU</name>
<dbReference type="InterPro" id="IPR029005">
    <property type="entry name" value="LIM-bd/SEUSS"/>
</dbReference>
<organism evidence="2">
    <name type="scientific">Araucaria cunninghamii</name>
    <name type="common">Hoop pine</name>
    <name type="synonym">Moreton Bay pine</name>
    <dbReference type="NCBI Taxonomy" id="56994"/>
    <lineage>
        <taxon>Eukaryota</taxon>
        <taxon>Viridiplantae</taxon>
        <taxon>Streptophyta</taxon>
        <taxon>Embryophyta</taxon>
        <taxon>Tracheophyta</taxon>
        <taxon>Spermatophyta</taxon>
        <taxon>Pinopsida</taxon>
        <taxon>Pinidae</taxon>
        <taxon>Conifers II</taxon>
        <taxon>Araucariales</taxon>
        <taxon>Araucariaceae</taxon>
        <taxon>Araucaria</taxon>
    </lineage>
</organism>